<dbReference type="Gene3D" id="3.40.50.2000">
    <property type="entry name" value="Glycogen Phosphorylase B"/>
    <property type="match status" value="2"/>
</dbReference>
<feature type="domain" description="Erythromycin biosynthesis protein CIII-like C-terminal" evidence="2">
    <location>
        <begin position="266"/>
        <end position="359"/>
    </location>
</feature>
<dbReference type="GO" id="GO:0008194">
    <property type="term" value="F:UDP-glycosyltransferase activity"/>
    <property type="evidence" value="ECO:0007669"/>
    <property type="project" value="InterPro"/>
</dbReference>
<accession>A0A4U3MDB9</accession>
<dbReference type="Proteomes" id="UP000308705">
    <property type="component" value="Unassembled WGS sequence"/>
</dbReference>
<sequence length="412" mass="44503">MARVIMSTHGSHGDVLPFVALGRALRERGHEVELLTHGPFRDLAERAGLEFTAIDTKEAYEANLADTPPLLGAGLRRWRDYYEANGLFEQIAFEIWHTMERYVPGETILVGRHTTAISTLFAAEALDAPAAWVAVTPIQYMSERGVAHTYARTMADRLDAIRSGNGLPPVRDWAAWFASAHLDVALWPSWFDAAGTPAPKRVRLTGAPLGDSAGDHDLPPEAEELLDRDAVLVTGGTGRMLHQRFYEVAVEACRAVGRPALLAVRHRDLVPETLPDGMRWFPGLPFERVVPRVGAILHHGGIGTLIRAATSGTPQVVLAHGFDRAENGARVAAAGLGSWLPEQRWSPEEAAALLKAALTGPRVRVPADGGLGAAAEAIEGLAGSSAPYSARHLLTREERLALARRLRSGETA</sequence>
<comment type="caution">
    <text evidence="3">The sequence shown here is derived from an EMBL/GenBank/DDBJ whole genome shotgun (WGS) entry which is preliminary data.</text>
</comment>
<dbReference type="InterPro" id="IPR002213">
    <property type="entry name" value="UDP_glucos_trans"/>
</dbReference>
<dbReference type="CDD" id="cd03784">
    <property type="entry name" value="GT1_Gtf-like"/>
    <property type="match status" value="1"/>
</dbReference>
<dbReference type="AlphaFoldDB" id="A0A4U3MDB9"/>
<dbReference type="SUPFAM" id="SSF53756">
    <property type="entry name" value="UDP-Glycosyltransferase/glycogen phosphorylase"/>
    <property type="match status" value="1"/>
</dbReference>
<dbReference type="GO" id="GO:0005975">
    <property type="term" value="P:carbohydrate metabolic process"/>
    <property type="evidence" value="ECO:0007669"/>
    <property type="project" value="InterPro"/>
</dbReference>
<proteinExistence type="predicted"/>
<dbReference type="GO" id="GO:0016758">
    <property type="term" value="F:hexosyltransferase activity"/>
    <property type="evidence" value="ECO:0007669"/>
    <property type="project" value="InterPro"/>
</dbReference>
<dbReference type="InterPro" id="IPR004276">
    <property type="entry name" value="GlycoTrans_28_N"/>
</dbReference>
<dbReference type="RefSeq" id="WP_137249530.1">
    <property type="nucleotide sequence ID" value="NZ_SZQA01000026.1"/>
</dbReference>
<dbReference type="OrthoDB" id="5488434at2"/>
<dbReference type="Pfam" id="PF03033">
    <property type="entry name" value="Glyco_transf_28"/>
    <property type="match status" value="1"/>
</dbReference>
<keyword evidence="4" id="KW-1185">Reference proteome</keyword>
<dbReference type="PANTHER" id="PTHR48050">
    <property type="entry name" value="STEROL 3-BETA-GLUCOSYLTRANSFERASE"/>
    <property type="match status" value="1"/>
</dbReference>
<name>A0A4U3MDB9_9ACTN</name>
<reference evidence="3 4" key="1">
    <citation type="submission" date="2019-04" db="EMBL/GenBank/DDBJ databases">
        <title>Herbidospora sp. NEAU-GS14.nov., a novel actinomycete isolated from soil.</title>
        <authorList>
            <person name="Han L."/>
        </authorList>
    </citation>
    <scope>NUCLEOTIDE SEQUENCE [LARGE SCALE GENOMIC DNA]</scope>
    <source>
        <strain evidence="3 4">NEAU-GS14</strain>
    </source>
</reference>
<dbReference type="Pfam" id="PF06722">
    <property type="entry name" value="EryCIII-like_C"/>
    <property type="match status" value="1"/>
</dbReference>
<evidence type="ECO:0000259" key="1">
    <source>
        <dbReference type="Pfam" id="PF03033"/>
    </source>
</evidence>
<evidence type="ECO:0000313" key="3">
    <source>
        <dbReference type="EMBL" id="TKK85666.1"/>
    </source>
</evidence>
<dbReference type="PANTHER" id="PTHR48050:SF13">
    <property type="entry name" value="STEROL 3-BETA-GLUCOSYLTRANSFERASE UGT80A2"/>
    <property type="match status" value="1"/>
</dbReference>
<dbReference type="InterPro" id="IPR050426">
    <property type="entry name" value="Glycosyltransferase_28"/>
</dbReference>
<evidence type="ECO:0000259" key="2">
    <source>
        <dbReference type="Pfam" id="PF06722"/>
    </source>
</evidence>
<dbReference type="GO" id="GO:0033072">
    <property type="term" value="P:vancomycin biosynthetic process"/>
    <property type="evidence" value="ECO:0007669"/>
    <property type="project" value="UniProtKB-ARBA"/>
</dbReference>
<gene>
    <name evidence="3" type="ORF">FDA94_25085</name>
</gene>
<feature type="domain" description="Glycosyltransferase family 28 N-terminal" evidence="1">
    <location>
        <begin position="4"/>
        <end position="105"/>
    </location>
</feature>
<dbReference type="EMBL" id="SZQA01000026">
    <property type="protein sequence ID" value="TKK85666.1"/>
    <property type="molecule type" value="Genomic_DNA"/>
</dbReference>
<protein>
    <submittedName>
        <fullName evidence="3">Uncharacterized protein</fullName>
    </submittedName>
</protein>
<organism evidence="3 4">
    <name type="scientific">Herbidospora galbida</name>
    <dbReference type="NCBI Taxonomy" id="2575442"/>
    <lineage>
        <taxon>Bacteria</taxon>
        <taxon>Bacillati</taxon>
        <taxon>Actinomycetota</taxon>
        <taxon>Actinomycetes</taxon>
        <taxon>Streptosporangiales</taxon>
        <taxon>Streptosporangiaceae</taxon>
        <taxon>Herbidospora</taxon>
    </lineage>
</organism>
<dbReference type="InterPro" id="IPR010610">
    <property type="entry name" value="EryCIII-like_C"/>
</dbReference>
<evidence type="ECO:0000313" key="4">
    <source>
        <dbReference type="Proteomes" id="UP000308705"/>
    </source>
</evidence>